<sequence>MAEVETARAEHVTSWLSLAEEVTPLFGPMPDFEQHVRRGIARGTAFVVTHGSVVTGGMLLSRDDKAHHINWLAVRHSARRQGIGAALVRTALERWPEGDVGVVTFSREVDGGDPARSLYRGLGFVDHGATGLAPDGSPRDLFTLER</sequence>
<dbReference type="Gene3D" id="3.40.630.30">
    <property type="match status" value="1"/>
</dbReference>
<keyword evidence="2" id="KW-0808">Transferase</keyword>
<dbReference type="InterPro" id="IPR000182">
    <property type="entry name" value="GNAT_dom"/>
</dbReference>
<proteinExistence type="predicted"/>
<evidence type="ECO:0000259" key="1">
    <source>
        <dbReference type="PROSITE" id="PS51186"/>
    </source>
</evidence>
<dbReference type="CDD" id="cd04301">
    <property type="entry name" value="NAT_SF"/>
    <property type="match status" value="1"/>
</dbReference>
<reference evidence="3" key="1">
    <citation type="journal article" date="2019" name="Int. J. Syst. Evol. Microbiol.">
        <title>The Global Catalogue of Microorganisms (GCM) 10K type strain sequencing project: providing services to taxonomists for standard genome sequencing and annotation.</title>
        <authorList>
            <consortium name="The Broad Institute Genomics Platform"/>
            <consortium name="The Broad Institute Genome Sequencing Center for Infectious Disease"/>
            <person name="Wu L."/>
            <person name="Ma J."/>
        </authorList>
    </citation>
    <scope>NUCLEOTIDE SEQUENCE [LARGE SCALE GENOMIC DNA]</scope>
    <source>
        <strain evidence="3">CCUG 58127</strain>
    </source>
</reference>
<feature type="domain" description="N-acetyltransferase" evidence="1">
    <location>
        <begin position="2"/>
        <end position="145"/>
    </location>
</feature>
<dbReference type="EMBL" id="JBHSWH010000001">
    <property type="protein sequence ID" value="MFC6704092.1"/>
    <property type="molecule type" value="Genomic_DNA"/>
</dbReference>
<evidence type="ECO:0000313" key="3">
    <source>
        <dbReference type="Proteomes" id="UP001596298"/>
    </source>
</evidence>
<dbReference type="RefSeq" id="WP_382398009.1">
    <property type="nucleotide sequence ID" value="NZ_JBHSWH010000001.1"/>
</dbReference>
<dbReference type="EC" id="2.3.-.-" evidence="2"/>
<protein>
    <submittedName>
        <fullName evidence="2">GNAT family N-acetyltransferase</fullName>
        <ecNumber evidence="2">2.3.-.-</ecNumber>
    </submittedName>
</protein>
<comment type="caution">
    <text evidence="2">The sequence shown here is derived from an EMBL/GenBank/DDBJ whole genome shotgun (WGS) entry which is preliminary data.</text>
</comment>
<name>A0ABW2AB70_9MICO</name>
<dbReference type="SUPFAM" id="SSF55729">
    <property type="entry name" value="Acyl-CoA N-acyltransferases (Nat)"/>
    <property type="match status" value="1"/>
</dbReference>
<evidence type="ECO:0000313" key="2">
    <source>
        <dbReference type="EMBL" id="MFC6704092.1"/>
    </source>
</evidence>
<dbReference type="Pfam" id="PF00583">
    <property type="entry name" value="Acetyltransf_1"/>
    <property type="match status" value="1"/>
</dbReference>
<gene>
    <name evidence="2" type="ORF">ACFQDH_02095</name>
</gene>
<organism evidence="2 3">
    <name type="scientific">Flexivirga alba</name>
    <dbReference type="NCBI Taxonomy" id="702742"/>
    <lineage>
        <taxon>Bacteria</taxon>
        <taxon>Bacillati</taxon>
        <taxon>Actinomycetota</taxon>
        <taxon>Actinomycetes</taxon>
        <taxon>Micrococcales</taxon>
        <taxon>Dermacoccaceae</taxon>
        <taxon>Flexivirga</taxon>
    </lineage>
</organism>
<dbReference type="Proteomes" id="UP001596298">
    <property type="component" value="Unassembled WGS sequence"/>
</dbReference>
<keyword evidence="2" id="KW-0012">Acyltransferase</keyword>
<dbReference type="InterPro" id="IPR016181">
    <property type="entry name" value="Acyl_CoA_acyltransferase"/>
</dbReference>
<dbReference type="GO" id="GO:0016746">
    <property type="term" value="F:acyltransferase activity"/>
    <property type="evidence" value="ECO:0007669"/>
    <property type="project" value="UniProtKB-KW"/>
</dbReference>
<keyword evidence="3" id="KW-1185">Reference proteome</keyword>
<dbReference type="PROSITE" id="PS51186">
    <property type="entry name" value="GNAT"/>
    <property type="match status" value="1"/>
</dbReference>
<accession>A0ABW2AB70</accession>